<evidence type="ECO:0000313" key="3">
    <source>
        <dbReference type="Proteomes" id="UP001482620"/>
    </source>
</evidence>
<proteinExistence type="predicted"/>
<comment type="caution">
    <text evidence="2">The sequence shown here is derived from an EMBL/GenBank/DDBJ whole genome shotgun (WGS) entry which is preliminary data.</text>
</comment>
<evidence type="ECO:0000313" key="2">
    <source>
        <dbReference type="EMBL" id="MEQ2239944.1"/>
    </source>
</evidence>
<keyword evidence="3" id="KW-1185">Reference proteome</keyword>
<dbReference type="Proteomes" id="UP001482620">
    <property type="component" value="Unassembled WGS sequence"/>
</dbReference>
<protein>
    <submittedName>
        <fullName evidence="2">Uncharacterized protein</fullName>
    </submittedName>
</protein>
<evidence type="ECO:0000256" key="1">
    <source>
        <dbReference type="SAM" id="MobiDB-lite"/>
    </source>
</evidence>
<gene>
    <name evidence="2" type="ORF">ILYODFUR_009773</name>
</gene>
<feature type="compositionally biased region" description="Basic residues" evidence="1">
    <location>
        <begin position="1"/>
        <end position="10"/>
    </location>
</feature>
<sequence length="96" mass="10638">MRRFVRKTVSRKKEWMSADRNGGVSSKSPATATLGCGQTLKGAEQHPFVCLTVGAELLPRSVGRERREESECATPGLTIKGYFLRLNKTQKCLLIV</sequence>
<organism evidence="2 3">
    <name type="scientific">Ilyodon furcidens</name>
    <name type="common">goldbreast splitfin</name>
    <dbReference type="NCBI Taxonomy" id="33524"/>
    <lineage>
        <taxon>Eukaryota</taxon>
        <taxon>Metazoa</taxon>
        <taxon>Chordata</taxon>
        <taxon>Craniata</taxon>
        <taxon>Vertebrata</taxon>
        <taxon>Euteleostomi</taxon>
        <taxon>Actinopterygii</taxon>
        <taxon>Neopterygii</taxon>
        <taxon>Teleostei</taxon>
        <taxon>Neoteleostei</taxon>
        <taxon>Acanthomorphata</taxon>
        <taxon>Ovalentaria</taxon>
        <taxon>Atherinomorphae</taxon>
        <taxon>Cyprinodontiformes</taxon>
        <taxon>Goodeidae</taxon>
        <taxon>Ilyodon</taxon>
    </lineage>
</organism>
<accession>A0ABV0U426</accession>
<reference evidence="2 3" key="1">
    <citation type="submission" date="2021-06" db="EMBL/GenBank/DDBJ databases">
        <authorList>
            <person name="Palmer J.M."/>
        </authorList>
    </citation>
    <scope>NUCLEOTIDE SEQUENCE [LARGE SCALE GENOMIC DNA]</scope>
    <source>
        <strain evidence="3">if_2019</strain>
        <tissue evidence="2">Muscle</tissue>
    </source>
</reference>
<name>A0ABV0U426_9TELE</name>
<dbReference type="EMBL" id="JAHRIQ010058618">
    <property type="protein sequence ID" value="MEQ2239944.1"/>
    <property type="molecule type" value="Genomic_DNA"/>
</dbReference>
<feature type="region of interest" description="Disordered" evidence="1">
    <location>
        <begin position="1"/>
        <end position="30"/>
    </location>
</feature>